<protein>
    <submittedName>
        <fullName evidence="1">Uncharacterized protein</fullName>
    </submittedName>
</protein>
<evidence type="ECO:0000313" key="1">
    <source>
        <dbReference type="EMBL" id="PIS39735.1"/>
    </source>
</evidence>
<organism evidence="1 2">
    <name type="scientific">Candidatus Nealsonbacteria bacterium CG08_land_8_20_14_0_20_38_20</name>
    <dbReference type="NCBI Taxonomy" id="1974705"/>
    <lineage>
        <taxon>Bacteria</taxon>
        <taxon>Candidatus Nealsoniibacteriota</taxon>
    </lineage>
</organism>
<gene>
    <name evidence="1" type="ORF">COT33_00425</name>
</gene>
<reference evidence="2" key="1">
    <citation type="submission" date="2017-09" db="EMBL/GenBank/DDBJ databases">
        <title>Depth-based differentiation of microbial function through sediment-hosted aquifers and enrichment of novel symbionts in the deep terrestrial subsurface.</title>
        <authorList>
            <person name="Probst A.J."/>
            <person name="Ladd B."/>
            <person name="Jarett J.K."/>
            <person name="Geller-Mcgrath D.E."/>
            <person name="Sieber C.M.K."/>
            <person name="Emerson J.B."/>
            <person name="Anantharaman K."/>
            <person name="Thomas B.C."/>
            <person name="Malmstrom R."/>
            <person name="Stieglmeier M."/>
            <person name="Klingl A."/>
            <person name="Woyke T."/>
            <person name="Ryan C.M."/>
            <person name="Banfield J.F."/>
        </authorList>
    </citation>
    <scope>NUCLEOTIDE SEQUENCE [LARGE SCALE GENOMIC DNA]</scope>
</reference>
<evidence type="ECO:0000313" key="2">
    <source>
        <dbReference type="Proteomes" id="UP000230088"/>
    </source>
</evidence>
<comment type="caution">
    <text evidence="1">The sequence shown here is derived from an EMBL/GenBank/DDBJ whole genome shotgun (WGS) entry which is preliminary data.</text>
</comment>
<proteinExistence type="predicted"/>
<accession>A0A2H0YMK2</accession>
<dbReference type="EMBL" id="PEYD01000006">
    <property type="protein sequence ID" value="PIS39735.1"/>
    <property type="molecule type" value="Genomic_DNA"/>
</dbReference>
<dbReference type="AlphaFoldDB" id="A0A2H0YMK2"/>
<name>A0A2H0YMK2_9BACT</name>
<sequence>MEEIIWTRHSKDKMRYYRLSENRLLRVLRSPERKEIGIAPRTVAVMRRAGTKKHPTEIWLLYQKAKKRLNLRKTFVFRTIKIISAWRYPGISPIREPPPIPEDILFELKVWR</sequence>
<dbReference type="Proteomes" id="UP000230088">
    <property type="component" value="Unassembled WGS sequence"/>
</dbReference>